<accession>A0AB39RCA2</accession>
<feature type="region of interest" description="Disordered" evidence="1">
    <location>
        <begin position="136"/>
        <end position="171"/>
    </location>
</feature>
<feature type="region of interest" description="Disordered" evidence="1">
    <location>
        <begin position="1"/>
        <end position="49"/>
    </location>
</feature>
<name>A0AB39RCA2_9ACTN</name>
<dbReference type="RefSeq" id="WP_369246970.1">
    <property type="nucleotide sequence ID" value="NZ_CP163443.1"/>
</dbReference>
<keyword evidence="2" id="KW-0812">Transmembrane</keyword>
<reference evidence="3" key="1">
    <citation type="submission" date="2024-07" db="EMBL/GenBank/DDBJ databases">
        <authorList>
            <person name="Yu S.T."/>
        </authorList>
    </citation>
    <scope>NUCLEOTIDE SEQUENCE</scope>
    <source>
        <strain evidence="3">R41</strain>
    </source>
</reference>
<feature type="compositionally biased region" description="Basic and acidic residues" evidence="1">
    <location>
        <begin position="156"/>
        <end position="171"/>
    </location>
</feature>
<dbReference type="EMBL" id="CP163443">
    <property type="protein sequence ID" value="XDQ53727.1"/>
    <property type="molecule type" value="Genomic_DNA"/>
</dbReference>
<proteinExistence type="predicted"/>
<feature type="transmembrane region" description="Helical" evidence="2">
    <location>
        <begin position="250"/>
        <end position="275"/>
    </location>
</feature>
<dbReference type="AlphaFoldDB" id="A0AB39RCA2"/>
<evidence type="ECO:0008006" key="4">
    <source>
        <dbReference type="Google" id="ProtNLM"/>
    </source>
</evidence>
<protein>
    <recommendedName>
        <fullName evidence="4">Integral membrane protein</fullName>
    </recommendedName>
</protein>
<sequence length="453" mass="47407">MTVTPGVEPSPFPDSAARRNGDLPQGLKSSPSIPNPDYPHLGFNPVPGRTDTVRDLHKKLANCAKTLEEAYDLVTKLLDGSYWKGDAAVAFREQLDGGPLPLNLKNAAHSIRKAARQLDRWEGELDDFQRRAKKLEGDAKDAQAALDTAKGPASKAENDPDRDKKGARQDDAQKALTHANTAVDDAQAELDKIIGKAKKLAEEHEQKAQYRAAKIRDATKKLAPHEPGAWDKFTDWLGDNLPDILSACAAVLGVIALLGLTAIAPWALFLAAGLLSATAFGLRISDPEVRASLADGFSKGELDLDFWSNALGVAGDLLGMVPALGVALKGAFKAPQLMRASGEVLTLPQKIAAVGTSIKTEATAAGGAVSILAHPKVFGGRLAPIVEKIDAPATLLGAGTALYGVAGTLAESLDNDAAKAITSGLDGPRTLGVDLPAAVGAIHFLMFGARAAS</sequence>
<keyword evidence="2" id="KW-0472">Membrane</keyword>
<evidence type="ECO:0000256" key="1">
    <source>
        <dbReference type="SAM" id="MobiDB-lite"/>
    </source>
</evidence>
<gene>
    <name evidence="3" type="ORF">AB5J53_19695</name>
</gene>
<keyword evidence="2" id="KW-1133">Transmembrane helix</keyword>
<dbReference type="Gene3D" id="1.10.287.1490">
    <property type="match status" value="1"/>
</dbReference>
<evidence type="ECO:0000313" key="3">
    <source>
        <dbReference type="EMBL" id="XDQ53727.1"/>
    </source>
</evidence>
<organism evidence="3">
    <name type="scientific">Streptomyces sp. R41</name>
    <dbReference type="NCBI Taxonomy" id="3238632"/>
    <lineage>
        <taxon>Bacteria</taxon>
        <taxon>Bacillati</taxon>
        <taxon>Actinomycetota</taxon>
        <taxon>Actinomycetes</taxon>
        <taxon>Kitasatosporales</taxon>
        <taxon>Streptomycetaceae</taxon>
        <taxon>Streptomyces</taxon>
    </lineage>
</organism>
<evidence type="ECO:0000256" key="2">
    <source>
        <dbReference type="SAM" id="Phobius"/>
    </source>
</evidence>